<keyword evidence="5 8" id="KW-1015">Disulfide bond</keyword>
<accession>A0AAV4H4B7</accession>
<dbReference type="FunFam" id="2.10.25.10:FF:000090">
    <property type="entry name" value="laminin subunit alpha"/>
    <property type="match status" value="1"/>
</dbReference>
<dbReference type="Proteomes" id="UP000762676">
    <property type="component" value="Unassembled WGS sequence"/>
</dbReference>
<evidence type="ECO:0000313" key="11">
    <source>
        <dbReference type="Proteomes" id="UP000762676"/>
    </source>
</evidence>
<evidence type="ECO:0000256" key="8">
    <source>
        <dbReference type="PROSITE-ProRule" id="PRU00460"/>
    </source>
</evidence>
<evidence type="ECO:0000256" key="5">
    <source>
        <dbReference type="ARBA" id="ARBA00023157"/>
    </source>
</evidence>
<dbReference type="SMART" id="SM00180">
    <property type="entry name" value="EGF_Lam"/>
    <property type="match status" value="2"/>
</dbReference>
<dbReference type="InterPro" id="IPR002049">
    <property type="entry name" value="LE_dom"/>
</dbReference>
<evidence type="ECO:0000256" key="6">
    <source>
        <dbReference type="ARBA" id="ARBA00023180"/>
    </source>
</evidence>
<reference evidence="10 11" key="1">
    <citation type="journal article" date="2021" name="Elife">
        <title>Chloroplast acquisition without the gene transfer in kleptoplastic sea slugs, Plakobranchus ocellatus.</title>
        <authorList>
            <person name="Maeda T."/>
            <person name="Takahashi S."/>
            <person name="Yoshida T."/>
            <person name="Shimamura S."/>
            <person name="Takaki Y."/>
            <person name="Nagai Y."/>
            <person name="Toyoda A."/>
            <person name="Suzuki Y."/>
            <person name="Arimoto A."/>
            <person name="Ishii H."/>
            <person name="Satoh N."/>
            <person name="Nishiyama T."/>
            <person name="Hasebe M."/>
            <person name="Maruyama T."/>
            <person name="Minagawa J."/>
            <person name="Obokata J."/>
            <person name="Shigenobu S."/>
        </authorList>
    </citation>
    <scope>NUCLEOTIDE SEQUENCE [LARGE SCALE GENOMIC DNA]</scope>
</reference>
<proteinExistence type="predicted"/>
<dbReference type="Gene3D" id="2.170.300.10">
    <property type="entry name" value="Tie2 ligand-binding domain superfamily"/>
    <property type="match status" value="1"/>
</dbReference>
<gene>
    <name evidence="10" type="ORF">ElyMa_000867800</name>
</gene>
<keyword evidence="2" id="KW-0964">Secreted</keyword>
<evidence type="ECO:0000256" key="7">
    <source>
        <dbReference type="ARBA" id="ARBA00023292"/>
    </source>
</evidence>
<evidence type="ECO:0000313" key="10">
    <source>
        <dbReference type="EMBL" id="GFR92424.1"/>
    </source>
</evidence>
<dbReference type="PROSITE" id="PS50027">
    <property type="entry name" value="EGF_LAM_2"/>
    <property type="match status" value="1"/>
</dbReference>
<dbReference type="GO" id="GO:0005576">
    <property type="term" value="C:extracellular region"/>
    <property type="evidence" value="ECO:0007669"/>
    <property type="project" value="UniProtKB-SubCell"/>
</dbReference>
<evidence type="ECO:0000256" key="3">
    <source>
        <dbReference type="ARBA" id="ARBA00022729"/>
    </source>
</evidence>
<name>A0AAV4H4B7_9GAST</name>
<evidence type="ECO:0000256" key="1">
    <source>
        <dbReference type="ARBA" id="ARBA00004613"/>
    </source>
</evidence>
<keyword evidence="4" id="KW-0677">Repeat</keyword>
<feature type="disulfide bond" evidence="8">
    <location>
        <begin position="90"/>
        <end position="99"/>
    </location>
</feature>
<evidence type="ECO:0000259" key="9">
    <source>
        <dbReference type="PROSITE" id="PS50027"/>
    </source>
</evidence>
<feature type="domain" description="Laminin EGF-like" evidence="9">
    <location>
        <begin position="69"/>
        <end position="116"/>
    </location>
</feature>
<dbReference type="SUPFAM" id="SSF57196">
    <property type="entry name" value="EGF/Laminin"/>
    <property type="match status" value="1"/>
</dbReference>
<dbReference type="PROSITE" id="PS01248">
    <property type="entry name" value="EGF_LAM_1"/>
    <property type="match status" value="1"/>
</dbReference>
<comment type="caution">
    <text evidence="10">The sequence shown here is derived from an EMBL/GenBank/DDBJ whole genome shotgun (WGS) entry which is preliminary data.</text>
</comment>
<evidence type="ECO:0000256" key="4">
    <source>
        <dbReference type="ARBA" id="ARBA00022737"/>
    </source>
</evidence>
<dbReference type="AlphaFoldDB" id="A0AAV4H4B7"/>
<dbReference type="EMBL" id="BMAT01001778">
    <property type="protein sequence ID" value="GFR92424.1"/>
    <property type="molecule type" value="Genomic_DNA"/>
</dbReference>
<keyword evidence="6" id="KW-0325">Glycoprotein</keyword>
<feature type="disulfide bond" evidence="8">
    <location>
        <begin position="69"/>
        <end position="81"/>
    </location>
</feature>
<dbReference type="CDD" id="cd00055">
    <property type="entry name" value="EGF_Lam"/>
    <property type="match status" value="2"/>
</dbReference>
<comment type="subcellular location">
    <subcellularLocation>
        <location evidence="1">Secreted</location>
    </subcellularLocation>
</comment>
<feature type="disulfide bond" evidence="8">
    <location>
        <begin position="71"/>
        <end position="88"/>
    </location>
</feature>
<evidence type="ECO:0000256" key="2">
    <source>
        <dbReference type="ARBA" id="ARBA00022525"/>
    </source>
</evidence>
<sequence length="692" mass="74427">MSSITESRLVQIPSCSETEYSQLSGVCLNCRNGTTGDQCDLCANHVTGPECDVCEDEYWGLAEDGCRACNCSDPGSTSPICDKTDGQCLCADHVTGRTCDECEENFHDLTDSGCVECDSCYGVVLTEIGPLRNLTANLTEETNLVQANDFTLSLGPFTQRLQEATTNTDALVTFLNSAQASESEILTQVASFSSSLNSIEEGLRQLDSNTTVDIRSTLNNVNSLLLTAQAFRTLMENGVKPAYAKIASLKTESERLTGLVSSLQSVETRLVNLADSNSADQAILDQLSSLNTTVTTAASLAETVLENAQATANVHQTTSLGLLALESRLLSLANQAAQTLTDARALSSRSSDTKTTRQRLETVLSQLKSFTVNYGVLDARLRAVEAITSSTRTETTGEFALFSPTNLQALASVETVEDLANQTAEIVQQASHWLGRSTAAERKALGFQSEANILLQKAQSTLDVVTNFDAKAADVQQRATTALEQVAELTQLSQQVMNETTALTQTLVTLGETASQAREASQQAFQIISQKQQQLSSVTAPNEELSIRLATLSDGSIQRRAAVNEARDNIVTPAQQKCEDLNSDISSFQANLLVTETNLTQTLQNTSNVTQRANALLARLRTLASVDGAQAVVVNVQQAVAGLNLESLRATLLDLQSQQATQAEEITRLTGLKDGLQTRLNNLKVLRDQIIN</sequence>
<dbReference type="Pfam" id="PF00053">
    <property type="entry name" value="EGF_laminin"/>
    <property type="match status" value="2"/>
</dbReference>
<comment type="caution">
    <text evidence="8">Lacks conserved residue(s) required for the propagation of feature annotation.</text>
</comment>
<organism evidence="10 11">
    <name type="scientific">Elysia marginata</name>
    <dbReference type="NCBI Taxonomy" id="1093978"/>
    <lineage>
        <taxon>Eukaryota</taxon>
        <taxon>Metazoa</taxon>
        <taxon>Spiralia</taxon>
        <taxon>Lophotrochozoa</taxon>
        <taxon>Mollusca</taxon>
        <taxon>Gastropoda</taxon>
        <taxon>Heterobranchia</taxon>
        <taxon>Euthyneura</taxon>
        <taxon>Panpulmonata</taxon>
        <taxon>Sacoglossa</taxon>
        <taxon>Placobranchoidea</taxon>
        <taxon>Plakobranchidae</taxon>
        <taxon>Elysia</taxon>
    </lineage>
</organism>
<keyword evidence="3" id="KW-0732">Signal</keyword>
<protein>
    <submittedName>
        <fullName evidence="10">Laminin subunit gamma-1</fullName>
    </submittedName>
</protein>
<keyword evidence="11" id="KW-1185">Reference proteome</keyword>
<keyword evidence="7 8" id="KW-0424">Laminin EGF-like domain</keyword>